<dbReference type="GO" id="GO:0045717">
    <property type="term" value="P:negative regulation of fatty acid biosynthetic process"/>
    <property type="evidence" value="ECO:0007669"/>
    <property type="project" value="TreeGrafter"/>
</dbReference>
<evidence type="ECO:0000313" key="3">
    <source>
        <dbReference type="EnsemblMetazoa" id="PPAI009154-PA"/>
    </source>
</evidence>
<dbReference type="VEuPathDB" id="VectorBase:PPAPM1_001250"/>
<name>A0A1B0DLB4_PHLPP</name>
<sequence>MSNECKVSLVCLKNFISSSNLVSNVVASPAQAKCIAVNPRRPELIAVGANDCYARMYDRRMMKLSTLWTANEERINSTSDRDTVPKNCVTYFCPGHLRKQYDKRYKAITYLTFSPDGKELLVNMGAEQIYLYDINNAKEPVFLDLPPLHDREIVNSEAIRRKLPEDVEADQKLGTDFLENEKYIEAIYQYTKAIQKAPKCAFLYLNRAIALVRRNWCGDTYAGLRDCHTALWLDPTYLKAHFRLARALLALNYVSEAAQCLAELKLRFPEYAKSYGVQMLEQDIERAVKHPNTASTQDSPDIFDLSENEIFWRTSAKDYKDRFMGHCNTTTDIKEANFFGNDSNHIIAGSDDGNFFIWERSTNSISEVFSGDTNIVNCVQPHPSICLLATSGIDHSIKLWSPQPEENFESKHRVEYTEKAMKRNQMRMYEDPFDFNDINPPLCAPS</sequence>
<evidence type="ECO:0000256" key="1">
    <source>
        <dbReference type="ARBA" id="ARBA00022574"/>
    </source>
</evidence>
<evidence type="ECO:0000313" key="4">
    <source>
        <dbReference type="Proteomes" id="UP000092462"/>
    </source>
</evidence>
<evidence type="ECO:0008006" key="5">
    <source>
        <dbReference type="Google" id="ProtNLM"/>
    </source>
</evidence>
<dbReference type="GO" id="GO:0080008">
    <property type="term" value="C:Cul4-RING E3 ubiquitin ligase complex"/>
    <property type="evidence" value="ECO:0007669"/>
    <property type="project" value="TreeGrafter"/>
</dbReference>
<dbReference type="Pfam" id="PF00400">
    <property type="entry name" value="WD40"/>
    <property type="match status" value="2"/>
</dbReference>
<evidence type="ECO:0000256" key="2">
    <source>
        <dbReference type="ARBA" id="ARBA00022737"/>
    </source>
</evidence>
<dbReference type="SUPFAM" id="SSF50978">
    <property type="entry name" value="WD40 repeat-like"/>
    <property type="match status" value="1"/>
</dbReference>
<dbReference type="VEuPathDB" id="VectorBase:PPAI009154"/>
<dbReference type="SUPFAM" id="SSF48452">
    <property type="entry name" value="TPR-like"/>
    <property type="match status" value="1"/>
</dbReference>
<keyword evidence="1" id="KW-0853">WD repeat</keyword>
<dbReference type="InterPro" id="IPR045151">
    <property type="entry name" value="DCAF8"/>
</dbReference>
<accession>A0A1B0DLB4</accession>
<dbReference type="GO" id="GO:0005737">
    <property type="term" value="C:cytoplasm"/>
    <property type="evidence" value="ECO:0007669"/>
    <property type="project" value="TreeGrafter"/>
</dbReference>
<dbReference type="InterPro" id="IPR015943">
    <property type="entry name" value="WD40/YVTN_repeat-like_dom_sf"/>
</dbReference>
<dbReference type="Proteomes" id="UP000092462">
    <property type="component" value="Unassembled WGS sequence"/>
</dbReference>
<keyword evidence="4" id="KW-1185">Reference proteome</keyword>
<dbReference type="Gene3D" id="1.25.40.10">
    <property type="entry name" value="Tetratricopeptide repeat domain"/>
    <property type="match status" value="1"/>
</dbReference>
<proteinExistence type="predicted"/>
<dbReference type="PROSITE" id="PS50082">
    <property type="entry name" value="WD_REPEATS_2"/>
    <property type="match status" value="1"/>
</dbReference>
<dbReference type="PANTHER" id="PTHR15574:SF40">
    <property type="entry name" value="WD AND TETRATRICOPEPTIDE REPEATS PROTEIN 1"/>
    <property type="match status" value="1"/>
</dbReference>
<dbReference type="InterPro" id="IPR036322">
    <property type="entry name" value="WD40_repeat_dom_sf"/>
</dbReference>
<keyword evidence="2" id="KW-0677">Repeat</keyword>
<organism evidence="3 4">
    <name type="scientific">Phlebotomus papatasi</name>
    <name type="common">Sandfly</name>
    <dbReference type="NCBI Taxonomy" id="29031"/>
    <lineage>
        <taxon>Eukaryota</taxon>
        <taxon>Metazoa</taxon>
        <taxon>Ecdysozoa</taxon>
        <taxon>Arthropoda</taxon>
        <taxon>Hexapoda</taxon>
        <taxon>Insecta</taxon>
        <taxon>Pterygota</taxon>
        <taxon>Neoptera</taxon>
        <taxon>Endopterygota</taxon>
        <taxon>Diptera</taxon>
        <taxon>Nematocera</taxon>
        <taxon>Psychodoidea</taxon>
        <taxon>Psychodidae</taxon>
        <taxon>Phlebotomus</taxon>
        <taxon>Phlebotomus</taxon>
    </lineage>
</organism>
<dbReference type="SMART" id="SM00320">
    <property type="entry name" value="WD40"/>
    <property type="match status" value="4"/>
</dbReference>
<reference evidence="3" key="1">
    <citation type="submission" date="2022-08" db="UniProtKB">
        <authorList>
            <consortium name="EnsemblMetazoa"/>
        </authorList>
    </citation>
    <scope>IDENTIFICATION</scope>
    <source>
        <strain evidence="3">Israel</strain>
    </source>
</reference>
<dbReference type="AlphaFoldDB" id="A0A1B0DLB4"/>
<dbReference type="PROSITE" id="PS50005">
    <property type="entry name" value="TPR"/>
    <property type="match status" value="1"/>
</dbReference>
<dbReference type="InterPro" id="IPR001680">
    <property type="entry name" value="WD40_rpt"/>
</dbReference>
<dbReference type="Gene3D" id="2.130.10.10">
    <property type="entry name" value="YVTN repeat-like/Quinoprotein amine dehydrogenase"/>
    <property type="match status" value="2"/>
</dbReference>
<dbReference type="InterPro" id="IPR019734">
    <property type="entry name" value="TPR_rpt"/>
</dbReference>
<dbReference type="PANTHER" id="PTHR15574">
    <property type="entry name" value="WD REPEAT DOMAIN-CONTAINING FAMILY"/>
    <property type="match status" value="1"/>
</dbReference>
<dbReference type="EnsemblMetazoa" id="PPAI009154-RA">
    <property type="protein sequence ID" value="PPAI009154-PA"/>
    <property type="gene ID" value="PPAI009154"/>
</dbReference>
<dbReference type="EMBL" id="AJVK01016370">
    <property type="status" value="NOT_ANNOTATED_CDS"/>
    <property type="molecule type" value="Genomic_DNA"/>
</dbReference>
<dbReference type="EMBL" id="AJVK01016369">
    <property type="status" value="NOT_ANNOTATED_CDS"/>
    <property type="molecule type" value="Genomic_DNA"/>
</dbReference>
<dbReference type="InterPro" id="IPR011990">
    <property type="entry name" value="TPR-like_helical_dom_sf"/>
</dbReference>
<protein>
    <recommendedName>
        <fullName evidence="5">WD and tetratricopeptide repeats protein 1</fullName>
    </recommendedName>
</protein>